<accession>A0A086STH3</accession>
<name>A0A086STH3_HAPC1</name>
<protein>
    <submittedName>
        <fullName evidence="1">Uncharacterized protein</fullName>
    </submittedName>
</protein>
<organism evidence="1 2">
    <name type="scientific">Hapsidospora chrysogenum (strain ATCC 11550 / CBS 779.69 / DSM 880 / IAM 14645 / JCM 23072 / IMI 49137)</name>
    <name type="common">Acremonium chrysogenum</name>
    <dbReference type="NCBI Taxonomy" id="857340"/>
    <lineage>
        <taxon>Eukaryota</taxon>
        <taxon>Fungi</taxon>
        <taxon>Dikarya</taxon>
        <taxon>Ascomycota</taxon>
        <taxon>Pezizomycotina</taxon>
        <taxon>Sordariomycetes</taxon>
        <taxon>Hypocreomycetidae</taxon>
        <taxon>Hypocreales</taxon>
        <taxon>Bionectriaceae</taxon>
        <taxon>Hapsidospora</taxon>
    </lineage>
</organism>
<dbReference type="AlphaFoldDB" id="A0A086STH3"/>
<dbReference type="HOGENOM" id="CLU_086742_0_0_1"/>
<dbReference type="OrthoDB" id="4870109at2759"/>
<sequence length="297" mass="33821">MLTRRDISKPSGSAPHPYTVDGSDKSLLLSLTTLKRLKSRIRHSKLFLTDSDLTKFNVKCCSLDLHTGEPADGGEQYFKLPSRQDVKALAKEYELHKYDGVDDSDAFPLSNFNEANFVRILLENQLKLHEHVIRCQESGQPRPPTNLLRRSGWCMRGCDEKERFHYFGDNGNQWMAETLLKVEDGSEPHLTCFLIDSTQRRDDSLCTSELWCVLMMCAHQHLRRIQEHRPVAIVPVTVVSGSGRQVRIIQGNADGRNGNISIRKSPIIDFKADKKKQWDDWLAVLSWFISTPVGDTA</sequence>
<reference evidence="2" key="1">
    <citation type="journal article" date="2014" name="Genome Announc.">
        <title>Genome sequence and annotation of Acremonium chrysogenum, producer of the beta-lactam antibiotic cephalosporin C.</title>
        <authorList>
            <person name="Terfehr D."/>
            <person name="Dahlmann T.A."/>
            <person name="Specht T."/>
            <person name="Zadra I."/>
            <person name="Kuernsteiner H."/>
            <person name="Kueck U."/>
        </authorList>
    </citation>
    <scope>NUCLEOTIDE SEQUENCE [LARGE SCALE GENOMIC DNA]</scope>
    <source>
        <strain evidence="2">ATCC 11550 / CBS 779.69 / DSM 880 / IAM 14645 / JCM 23072 / IMI 49137</strain>
    </source>
</reference>
<dbReference type="EMBL" id="JPKY01000211">
    <property type="protein sequence ID" value="KFH40405.1"/>
    <property type="molecule type" value="Genomic_DNA"/>
</dbReference>
<keyword evidence="2" id="KW-1185">Reference proteome</keyword>
<evidence type="ECO:0000313" key="1">
    <source>
        <dbReference type="EMBL" id="KFH40405.1"/>
    </source>
</evidence>
<proteinExistence type="predicted"/>
<evidence type="ECO:0000313" key="2">
    <source>
        <dbReference type="Proteomes" id="UP000029964"/>
    </source>
</evidence>
<gene>
    <name evidence="1" type="ORF">ACRE_089350</name>
</gene>
<comment type="caution">
    <text evidence="1">The sequence shown here is derived from an EMBL/GenBank/DDBJ whole genome shotgun (WGS) entry which is preliminary data.</text>
</comment>
<dbReference type="Proteomes" id="UP000029964">
    <property type="component" value="Unassembled WGS sequence"/>
</dbReference>